<dbReference type="InterPro" id="IPR010387">
    <property type="entry name" value="QueT"/>
</dbReference>
<dbReference type="RefSeq" id="WP_343764434.1">
    <property type="nucleotide sequence ID" value="NZ_BAAACG010000019.1"/>
</dbReference>
<feature type="transmembrane region" description="Helical" evidence="1">
    <location>
        <begin position="130"/>
        <end position="156"/>
    </location>
</feature>
<dbReference type="PANTHER" id="PTHR40044">
    <property type="entry name" value="INTEGRAL MEMBRANE PROTEIN-RELATED"/>
    <property type="match status" value="1"/>
</dbReference>
<evidence type="ECO:0000313" key="2">
    <source>
        <dbReference type="EMBL" id="GAA0748219.1"/>
    </source>
</evidence>
<feature type="transmembrane region" description="Helical" evidence="1">
    <location>
        <begin position="46"/>
        <end position="68"/>
    </location>
</feature>
<dbReference type="PANTHER" id="PTHR40044:SF1">
    <property type="entry name" value="INTEGRAL MEMBRANE PROTEIN"/>
    <property type="match status" value="1"/>
</dbReference>
<organism evidence="2 3">
    <name type="scientific">Clostridium oceanicum</name>
    <dbReference type="NCBI Taxonomy" id="1543"/>
    <lineage>
        <taxon>Bacteria</taxon>
        <taxon>Bacillati</taxon>
        <taxon>Bacillota</taxon>
        <taxon>Clostridia</taxon>
        <taxon>Eubacteriales</taxon>
        <taxon>Clostridiaceae</taxon>
        <taxon>Clostridium</taxon>
    </lineage>
</organism>
<gene>
    <name evidence="2" type="ORF">GCM10008906_38270</name>
</gene>
<feature type="transmembrane region" description="Helical" evidence="1">
    <location>
        <begin position="105"/>
        <end position="124"/>
    </location>
</feature>
<keyword evidence="1" id="KW-0812">Transmembrane</keyword>
<dbReference type="PIRSF" id="PIRSF031501">
    <property type="entry name" value="QueT"/>
    <property type="match status" value="1"/>
</dbReference>
<feature type="transmembrane region" description="Helical" evidence="1">
    <location>
        <begin position="12"/>
        <end position="34"/>
    </location>
</feature>
<keyword evidence="3" id="KW-1185">Reference proteome</keyword>
<accession>A0ABP3V761</accession>
<sequence length="168" mass="18419">MNYNPKTKINKIVFAALIAAIYSILTISLAPISYGQLQVRVSESLTLLPFFSSYSILGVFVGCIISNIIGGNGIIDIVFGSLTTLIAAILTYYIGKSNLRFKKILAPLPPIILNAIVIGFILNYTLKLPLFLSMIWVGIGEAISCYILGLLLVSIIEKNKILNKYFNN</sequence>
<keyword evidence="1" id="KW-0472">Membrane</keyword>
<dbReference type="Gene3D" id="1.10.1760.20">
    <property type="match status" value="1"/>
</dbReference>
<feature type="transmembrane region" description="Helical" evidence="1">
    <location>
        <begin position="74"/>
        <end position="93"/>
    </location>
</feature>
<dbReference type="EMBL" id="BAAACG010000019">
    <property type="protein sequence ID" value="GAA0748219.1"/>
    <property type="molecule type" value="Genomic_DNA"/>
</dbReference>
<dbReference type="Proteomes" id="UP001501510">
    <property type="component" value="Unassembled WGS sequence"/>
</dbReference>
<proteinExistence type="predicted"/>
<evidence type="ECO:0000313" key="3">
    <source>
        <dbReference type="Proteomes" id="UP001501510"/>
    </source>
</evidence>
<dbReference type="Pfam" id="PF06177">
    <property type="entry name" value="QueT"/>
    <property type="match status" value="1"/>
</dbReference>
<reference evidence="3" key="1">
    <citation type="journal article" date="2019" name="Int. J. Syst. Evol. Microbiol.">
        <title>The Global Catalogue of Microorganisms (GCM) 10K type strain sequencing project: providing services to taxonomists for standard genome sequencing and annotation.</title>
        <authorList>
            <consortium name="The Broad Institute Genomics Platform"/>
            <consortium name="The Broad Institute Genome Sequencing Center for Infectious Disease"/>
            <person name="Wu L."/>
            <person name="Ma J."/>
        </authorList>
    </citation>
    <scope>NUCLEOTIDE SEQUENCE [LARGE SCALE GENOMIC DNA]</scope>
    <source>
        <strain evidence="3">JCM 1407</strain>
    </source>
</reference>
<evidence type="ECO:0000256" key="1">
    <source>
        <dbReference type="SAM" id="Phobius"/>
    </source>
</evidence>
<comment type="caution">
    <text evidence="2">The sequence shown here is derived from an EMBL/GenBank/DDBJ whole genome shotgun (WGS) entry which is preliminary data.</text>
</comment>
<protein>
    <submittedName>
        <fullName evidence="2">QueT transporter family protein</fullName>
    </submittedName>
</protein>
<name>A0ABP3V761_9CLOT</name>
<keyword evidence="1" id="KW-1133">Transmembrane helix</keyword>